<gene>
    <name evidence="2" type="ORF">A3L09_04920</name>
</gene>
<dbReference type="InterPro" id="IPR029063">
    <property type="entry name" value="SAM-dependent_MTases_sf"/>
</dbReference>
<protein>
    <submittedName>
        <fullName evidence="2">SAM-dependent methyltransferase</fullName>
    </submittedName>
</protein>
<dbReference type="SUPFAM" id="SSF53335">
    <property type="entry name" value="S-adenosyl-L-methionine-dependent methyltransferases"/>
    <property type="match status" value="1"/>
</dbReference>
<name>A0A2Z2M8M8_THEPR</name>
<keyword evidence="3" id="KW-1185">Reference proteome</keyword>
<dbReference type="AlphaFoldDB" id="A0A2Z2M8M8"/>
<dbReference type="OrthoDB" id="84950at2157"/>
<dbReference type="Gene3D" id="3.40.50.150">
    <property type="entry name" value="Vaccinia Virus protein VP39"/>
    <property type="match status" value="1"/>
</dbReference>
<dbReference type="Proteomes" id="UP000250179">
    <property type="component" value="Chromosome"/>
</dbReference>
<organism evidence="2 3">
    <name type="scientific">Thermococcus profundus</name>
    <dbReference type="NCBI Taxonomy" id="49899"/>
    <lineage>
        <taxon>Archaea</taxon>
        <taxon>Methanobacteriati</taxon>
        <taxon>Methanobacteriota</taxon>
        <taxon>Thermococci</taxon>
        <taxon>Thermococcales</taxon>
        <taxon>Thermococcaceae</taxon>
        <taxon>Thermococcus</taxon>
    </lineage>
</organism>
<dbReference type="KEGG" id="tprf:A3L09_04920"/>
<evidence type="ECO:0000259" key="1">
    <source>
        <dbReference type="Pfam" id="PF13649"/>
    </source>
</evidence>
<dbReference type="GO" id="GO:0008168">
    <property type="term" value="F:methyltransferase activity"/>
    <property type="evidence" value="ECO:0007669"/>
    <property type="project" value="UniProtKB-KW"/>
</dbReference>
<proteinExistence type="predicted"/>
<evidence type="ECO:0000313" key="2">
    <source>
        <dbReference type="EMBL" id="ASJ02647.1"/>
    </source>
</evidence>
<evidence type="ECO:0000313" key="3">
    <source>
        <dbReference type="Proteomes" id="UP000250179"/>
    </source>
</evidence>
<dbReference type="InterPro" id="IPR041698">
    <property type="entry name" value="Methyltransf_25"/>
</dbReference>
<dbReference type="GeneID" id="33319732"/>
<dbReference type="CDD" id="cd02440">
    <property type="entry name" value="AdoMet_MTases"/>
    <property type="match status" value="1"/>
</dbReference>
<dbReference type="RefSeq" id="WP_088857906.1">
    <property type="nucleotide sequence ID" value="NZ_CP014862.1"/>
</dbReference>
<accession>A0A2Z2M8M8</accession>
<feature type="domain" description="Methyltransferase" evidence="1">
    <location>
        <begin position="43"/>
        <end position="142"/>
    </location>
</feature>
<dbReference type="EMBL" id="CP014862">
    <property type="protein sequence ID" value="ASJ02647.1"/>
    <property type="molecule type" value="Genomic_DNA"/>
</dbReference>
<sequence>MSLEELYKYARNYMDPKNEGARRRFKGLVEFFKTLDLPRGGRILDLCAGTGIVGAALAKATEAKRLTLVDLRRKDLGRVCEWLEIGGVKVDVETVEGDIRELPELVGEHDIATLFGNSMIHFDPFDAVKIFSGVASVLSDDGIFMIEDTDRVYRFLYLVGYKEFFVEQREEDYSLASVHEGYDIRRGTFRRGYYLLPGFKKVGTFDYHHWDLATQLAIGSIFFREYRMILPSEHGFSNVGHVLVFEEPKESL</sequence>
<keyword evidence="2" id="KW-0489">Methyltransferase</keyword>
<reference evidence="2 3" key="1">
    <citation type="submission" date="2016-03" db="EMBL/GenBank/DDBJ databases">
        <title>Complete genome sequence of Thermococcus profundus strain DT5432.</title>
        <authorList>
            <person name="Oger P.M."/>
        </authorList>
    </citation>
    <scope>NUCLEOTIDE SEQUENCE [LARGE SCALE GENOMIC DNA]</scope>
    <source>
        <strain evidence="2 3">DT 5432</strain>
    </source>
</reference>
<dbReference type="GO" id="GO:0032259">
    <property type="term" value="P:methylation"/>
    <property type="evidence" value="ECO:0007669"/>
    <property type="project" value="UniProtKB-KW"/>
</dbReference>
<dbReference type="Pfam" id="PF13649">
    <property type="entry name" value="Methyltransf_25"/>
    <property type="match status" value="1"/>
</dbReference>
<keyword evidence="2" id="KW-0808">Transferase</keyword>